<feature type="disulfide bond" evidence="14">
    <location>
        <begin position="300"/>
        <end position="312"/>
    </location>
</feature>
<dbReference type="InterPro" id="IPR037359">
    <property type="entry name" value="NST/OST"/>
</dbReference>
<dbReference type="InterPro" id="IPR027417">
    <property type="entry name" value="P-loop_NTPase"/>
</dbReference>
<evidence type="ECO:0000256" key="10">
    <source>
        <dbReference type="ARBA" id="ARBA00023180"/>
    </source>
</evidence>
<reference evidence="17 18" key="1">
    <citation type="submission" date="2020-11" db="EMBL/GenBank/DDBJ databases">
        <authorList>
            <person name="Wallbank WR R."/>
            <person name="Pardo Diaz C."/>
            <person name="Kozak K."/>
            <person name="Martin S."/>
            <person name="Jiggins C."/>
            <person name="Moest M."/>
            <person name="Warren A I."/>
            <person name="Generalovic N T."/>
            <person name="Byers J.R.P. K."/>
            <person name="Montejo-Kovacevich G."/>
            <person name="Yen C E."/>
        </authorList>
    </citation>
    <scope>NUCLEOTIDE SEQUENCE [LARGE SCALE GENOMIC DNA]</scope>
</reference>
<evidence type="ECO:0000256" key="5">
    <source>
        <dbReference type="ARBA" id="ARBA00022968"/>
    </source>
</evidence>
<dbReference type="SUPFAM" id="SSF52540">
    <property type="entry name" value="P-loop containing nucleoside triphosphate hydrolases"/>
    <property type="match status" value="1"/>
</dbReference>
<name>A0A7R8V3G8_HERIL</name>
<organism evidence="17 18">
    <name type="scientific">Hermetia illucens</name>
    <name type="common">Black soldier fly</name>
    <dbReference type="NCBI Taxonomy" id="343691"/>
    <lineage>
        <taxon>Eukaryota</taxon>
        <taxon>Metazoa</taxon>
        <taxon>Ecdysozoa</taxon>
        <taxon>Arthropoda</taxon>
        <taxon>Hexapoda</taxon>
        <taxon>Insecta</taxon>
        <taxon>Pterygota</taxon>
        <taxon>Neoptera</taxon>
        <taxon>Endopterygota</taxon>
        <taxon>Diptera</taxon>
        <taxon>Brachycera</taxon>
        <taxon>Stratiomyomorpha</taxon>
        <taxon>Stratiomyidae</taxon>
        <taxon>Hermetiinae</taxon>
        <taxon>Hermetia</taxon>
    </lineage>
</organism>
<keyword evidence="4 15" id="KW-0812">Transmembrane</keyword>
<evidence type="ECO:0000256" key="9">
    <source>
        <dbReference type="ARBA" id="ARBA00023157"/>
    </source>
</evidence>
<evidence type="ECO:0000256" key="15">
    <source>
        <dbReference type="SAM" id="Phobius"/>
    </source>
</evidence>
<proteinExistence type="inferred from homology"/>
<dbReference type="FunFam" id="3.40.50.300:FF:000194">
    <property type="entry name" value="Sulfotransferase"/>
    <property type="match status" value="1"/>
</dbReference>
<dbReference type="PANTHER" id="PTHR10605">
    <property type="entry name" value="HEPARAN SULFATE SULFOTRANSFERASE"/>
    <property type="match status" value="1"/>
</dbReference>
<evidence type="ECO:0000259" key="16">
    <source>
        <dbReference type="Pfam" id="PF00685"/>
    </source>
</evidence>
<dbReference type="FunCoup" id="A0A7R8V3G8">
    <property type="interactions" value="17"/>
</dbReference>
<keyword evidence="3" id="KW-0808">Transferase</keyword>
<keyword evidence="9 14" id="KW-1015">Disulfide bond</keyword>
<evidence type="ECO:0000256" key="1">
    <source>
        <dbReference type="ARBA" id="ARBA00004394"/>
    </source>
</evidence>
<evidence type="ECO:0000256" key="2">
    <source>
        <dbReference type="ARBA" id="ARBA00005771"/>
    </source>
</evidence>
<evidence type="ECO:0000256" key="8">
    <source>
        <dbReference type="ARBA" id="ARBA00023136"/>
    </source>
</evidence>
<dbReference type="OMA" id="MFVMSIW"/>
<evidence type="ECO:0000313" key="17">
    <source>
        <dbReference type="EMBL" id="CAD7091754.1"/>
    </source>
</evidence>
<evidence type="ECO:0000256" key="12">
    <source>
        <dbReference type="PIRSR" id="PIRSR637359-1"/>
    </source>
</evidence>
<feature type="domain" description="Sulfotransferase" evidence="16">
    <location>
        <begin position="102"/>
        <end position="341"/>
    </location>
</feature>
<evidence type="ECO:0000256" key="4">
    <source>
        <dbReference type="ARBA" id="ARBA00022692"/>
    </source>
</evidence>
<feature type="binding site" evidence="13">
    <location>
        <position position="200"/>
    </location>
    <ligand>
        <name>3'-phosphoadenylyl sulfate</name>
        <dbReference type="ChEBI" id="CHEBI:58339"/>
    </ligand>
</feature>
<dbReference type="AlphaFoldDB" id="A0A7R8V3G8"/>
<sequence length="354" mass="41142">MFSWHSNLSNRTIALTILICVFILYFSYSFNSCLISSINKTFKKIPIRNYLSPVVTTEPPEIKILGSIVRIVPLTYNYSEIDGSPKYRFLRQQGLRPSRHLPDALVIGVKKSGTRALLEFIRLHPDVRAAGCEVHFFDRHYAKGLHWYRRHMPYTIEGQITMEKSPSYFVTKEVPQRIHHMNPGTKLLVVVRDPVTRAISDYTQATSKKADMKKFEELAFINGSYEVVDTSWGPVKIGVYARHLERWLQYFPLSQLLFISGERLIVDPAFEIGRVQDFLGLKRVVTEKHFYFNSTKGFPCLFKSEARSTPHCLGKTKGRNHPYIDPAAIDRLREFYRPFNNKFYQMTGINFSWL</sequence>
<dbReference type="PANTHER" id="PTHR10605:SF72">
    <property type="entry name" value="HEPARAN SULFATE 3-O SULFOTRANSFERASE-B, ISOFORM A"/>
    <property type="match status" value="1"/>
</dbReference>
<feature type="binding site" evidence="13">
    <location>
        <position position="192"/>
    </location>
    <ligand>
        <name>3'-phosphoadenylyl sulfate</name>
        <dbReference type="ChEBI" id="CHEBI:58339"/>
    </ligand>
</feature>
<evidence type="ECO:0000256" key="3">
    <source>
        <dbReference type="ARBA" id="ARBA00022679"/>
    </source>
</evidence>
<accession>A0A7R8V3G8</accession>
<keyword evidence="10" id="KW-0325">Glycoprotein</keyword>
<evidence type="ECO:0000256" key="11">
    <source>
        <dbReference type="ARBA" id="ARBA00060399"/>
    </source>
</evidence>
<keyword evidence="5" id="KW-0735">Signal-anchor</keyword>
<evidence type="ECO:0000256" key="13">
    <source>
        <dbReference type="PIRSR" id="PIRSR637359-2"/>
    </source>
</evidence>
<gene>
    <name evidence="17" type="ORF">HERILL_LOCUS14155</name>
</gene>
<feature type="binding site" evidence="13">
    <location>
        <begin position="317"/>
        <end position="321"/>
    </location>
    <ligand>
        <name>3'-phosphoadenylyl sulfate</name>
        <dbReference type="ChEBI" id="CHEBI:58339"/>
    </ligand>
</feature>
<dbReference type="Gene3D" id="3.40.50.300">
    <property type="entry name" value="P-loop containing nucleotide triphosphate hydrolases"/>
    <property type="match status" value="1"/>
</dbReference>
<feature type="binding site" evidence="13">
    <location>
        <begin position="111"/>
        <end position="115"/>
    </location>
    <ligand>
        <name>3'-phosphoadenylyl sulfate</name>
        <dbReference type="ChEBI" id="CHEBI:58339"/>
    </ligand>
</feature>
<dbReference type="GO" id="GO:0000139">
    <property type="term" value="C:Golgi membrane"/>
    <property type="evidence" value="ECO:0007669"/>
    <property type="project" value="UniProtKB-SubCell"/>
</dbReference>
<dbReference type="OrthoDB" id="411451at2759"/>
<feature type="transmembrane region" description="Helical" evidence="15">
    <location>
        <begin position="12"/>
        <end position="30"/>
    </location>
</feature>
<evidence type="ECO:0000256" key="14">
    <source>
        <dbReference type="PIRSR" id="PIRSR637359-3"/>
    </source>
</evidence>
<dbReference type="InterPro" id="IPR000863">
    <property type="entry name" value="Sulfotransferase_dom"/>
</dbReference>
<dbReference type="Pfam" id="PF00685">
    <property type="entry name" value="Sulfotransfer_1"/>
    <property type="match status" value="1"/>
</dbReference>
<dbReference type="GO" id="GO:0008467">
    <property type="term" value="F:[heparan sulfate]-glucosamine 3-sulfotransferase activity"/>
    <property type="evidence" value="ECO:0007669"/>
    <property type="project" value="TreeGrafter"/>
</dbReference>
<keyword evidence="7" id="KW-0333">Golgi apparatus</keyword>
<dbReference type="EMBL" id="LR899013">
    <property type="protein sequence ID" value="CAD7091754.1"/>
    <property type="molecule type" value="Genomic_DNA"/>
</dbReference>
<dbReference type="Proteomes" id="UP000594454">
    <property type="component" value="Chromosome 5"/>
</dbReference>
<evidence type="ECO:0000313" key="18">
    <source>
        <dbReference type="Proteomes" id="UP000594454"/>
    </source>
</evidence>
<comment type="similarity">
    <text evidence="2">Belongs to the sulfotransferase 1 family.</text>
</comment>
<evidence type="ECO:0000256" key="6">
    <source>
        <dbReference type="ARBA" id="ARBA00022989"/>
    </source>
</evidence>
<keyword evidence="6 15" id="KW-1133">Transmembrane helix</keyword>
<dbReference type="InParanoid" id="A0A7R8V3G8"/>
<feature type="active site" description="For sulfotransferase activity" evidence="12">
    <location>
        <position position="111"/>
    </location>
</feature>
<keyword evidence="18" id="KW-1185">Reference proteome</keyword>
<keyword evidence="8 15" id="KW-0472">Membrane</keyword>
<comment type="subcellular location">
    <subcellularLocation>
        <location evidence="11">Endomembrane system</location>
        <topology evidence="11">Single-pass type II membrane protein</topology>
    </subcellularLocation>
    <subcellularLocation>
        <location evidence="1">Golgi apparatus membrane</location>
    </subcellularLocation>
</comment>
<protein>
    <recommendedName>
        <fullName evidence="16">Sulfotransferase domain-containing protein</fullName>
    </recommendedName>
</protein>
<evidence type="ECO:0000256" key="7">
    <source>
        <dbReference type="ARBA" id="ARBA00023034"/>
    </source>
</evidence>